<evidence type="ECO:0000256" key="1">
    <source>
        <dbReference type="SAM" id="MobiDB-lite"/>
    </source>
</evidence>
<protein>
    <submittedName>
        <fullName evidence="2">Uncharacterized protein</fullName>
    </submittedName>
</protein>
<feature type="compositionally biased region" description="Low complexity" evidence="1">
    <location>
        <begin position="248"/>
        <end position="262"/>
    </location>
</feature>
<keyword evidence="3" id="KW-1185">Reference proteome</keyword>
<organism evidence="2 3">
    <name type="scientific">Marasmius tenuissimus</name>
    <dbReference type="NCBI Taxonomy" id="585030"/>
    <lineage>
        <taxon>Eukaryota</taxon>
        <taxon>Fungi</taxon>
        <taxon>Dikarya</taxon>
        <taxon>Basidiomycota</taxon>
        <taxon>Agaricomycotina</taxon>
        <taxon>Agaricomycetes</taxon>
        <taxon>Agaricomycetidae</taxon>
        <taxon>Agaricales</taxon>
        <taxon>Marasmiineae</taxon>
        <taxon>Marasmiaceae</taxon>
        <taxon>Marasmius</taxon>
    </lineage>
</organism>
<accession>A0ABR2ZBY5</accession>
<feature type="region of interest" description="Disordered" evidence="1">
    <location>
        <begin position="239"/>
        <end position="270"/>
    </location>
</feature>
<reference evidence="2 3" key="1">
    <citation type="submission" date="2024-05" db="EMBL/GenBank/DDBJ databases">
        <title>A draft genome resource for the thread blight pathogen Marasmius tenuissimus strain MS-2.</title>
        <authorList>
            <person name="Yulfo-Soto G.E."/>
            <person name="Baruah I.K."/>
            <person name="Amoako-Attah I."/>
            <person name="Bukari Y."/>
            <person name="Meinhardt L.W."/>
            <person name="Bailey B.A."/>
            <person name="Cohen S.P."/>
        </authorList>
    </citation>
    <scope>NUCLEOTIDE SEQUENCE [LARGE SCALE GENOMIC DNA]</scope>
    <source>
        <strain evidence="2 3">MS-2</strain>
    </source>
</reference>
<feature type="region of interest" description="Disordered" evidence="1">
    <location>
        <begin position="1"/>
        <end position="128"/>
    </location>
</feature>
<evidence type="ECO:0000313" key="3">
    <source>
        <dbReference type="Proteomes" id="UP001437256"/>
    </source>
</evidence>
<dbReference type="Proteomes" id="UP001437256">
    <property type="component" value="Unassembled WGS sequence"/>
</dbReference>
<sequence>MAKTKRTRQDSTTTSTAGTRKVRARIADAAKNSSTLIGEEPTNMEDASEMQKSADSPMDIDIKPTEDSENTARATRSRSAAAKKKKDITPRDPLPERVNRVQQPGLPDAPRSRRTSEQVVTAAREKAAAEEALRVEKATNRRMLAVMMVAEEEKRLQEEASMPEACSNLVVSSGDELEVSSDSDEFPSTCKESSDDPDAPPPKRKTPKLNARRGAVRGMVDEVERAERIRLLEEQLKGLKAKGKAKVASKAASTSSSSKQLSFPPGLAPSYKKATTLNLVKSSKNKKDELNIGGLQDMDAAAGRPKAVVTKTVVHIARKAPLINISDSSDSETPAPATSQPKTPARKSKNTPQTPDSSKAKLPLPAFALKQNNWRNLFLPTLYAIYFANPEPFVNFRKGGGEFHNIVQVVVDLVFPDEEYAVTTLKDDAIYHTAYDRVGEKQSAIRRDAEDAVKNYFTDSQFKNKPSLVMSHAIWGSLPNGVGICATPTPRKHMNLKHGDEGYVAPDGICLSPIMISVMKGVYSHSNDTVKDFGHPIGLVAVAAAAVTRAFRMYSKNGAREKDFVGPFSEKMCGDIVASYVKMASKFSDNHWARIYSALCKVDQSKSAALQLNTTKGTAAVHDAIDNIYQRSSPPPGE</sequence>
<feature type="region of interest" description="Disordered" evidence="1">
    <location>
        <begin position="325"/>
        <end position="362"/>
    </location>
</feature>
<name>A0ABR2ZBY5_9AGAR</name>
<feature type="compositionally biased region" description="Acidic residues" evidence="1">
    <location>
        <begin position="175"/>
        <end position="185"/>
    </location>
</feature>
<dbReference type="EMBL" id="JBBXMP010000269">
    <property type="protein sequence ID" value="KAL0058855.1"/>
    <property type="molecule type" value="Genomic_DNA"/>
</dbReference>
<feature type="compositionally biased region" description="Basic and acidic residues" evidence="1">
    <location>
        <begin position="87"/>
        <end position="99"/>
    </location>
</feature>
<comment type="caution">
    <text evidence="2">The sequence shown here is derived from an EMBL/GenBank/DDBJ whole genome shotgun (WGS) entry which is preliminary data.</text>
</comment>
<evidence type="ECO:0000313" key="2">
    <source>
        <dbReference type="EMBL" id="KAL0058855.1"/>
    </source>
</evidence>
<feature type="compositionally biased region" description="Polar residues" evidence="1">
    <location>
        <begin position="325"/>
        <end position="342"/>
    </location>
</feature>
<proteinExistence type="predicted"/>
<feature type="compositionally biased region" description="Basic residues" evidence="1">
    <location>
        <begin position="202"/>
        <end position="213"/>
    </location>
</feature>
<feature type="compositionally biased region" description="Low complexity" evidence="1">
    <location>
        <begin position="71"/>
        <end position="80"/>
    </location>
</feature>
<gene>
    <name evidence="2" type="ORF">AAF712_014434</name>
</gene>
<feature type="region of interest" description="Disordered" evidence="1">
    <location>
        <begin position="155"/>
        <end position="213"/>
    </location>
</feature>